<dbReference type="RefSeq" id="WP_368009526.1">
    <property type="nucleotide sequence ID" value="NZ_JAMXFF010000073.1"/>
</dbReference>
<comment type="caution">
    <text evidence="1">The sequence shown here is derived from an EMBL/GenBank/DDBJ whole genome shotgun (WGS) entry which is preliminary data.</text>
</comment>
<proteinExistence type="predicted"/>
<evidence type="ECO:0000313" key="1">
    <source>
        <dbReference type="EMBL" id="MCT7970096.1"/>
    </source>
</evidence>
<accession>A0ABT2N1V9</accession>
<dbReference type="Proteomes" id="UP001525890">
    <property type="component" value="Unassembled WGS sequence"/>
</dbReference>
<dbReference type="EMBL" id="JAMXFF010000073">
    <property type="protein sequence ID" value="MCT7970096.1"/>
    <property type="molecule type" value="Genomic_DNA"/>
</dbReference>
<gene>
    <name evidence="1" type="ORF">NG799_27665</name>
</gene>
<evidence type="ECO:0000313" key="2">
    <source>
        <dbReference type="Proteomes" id="UP001525890"/>
    </source>
</evidence>
<name>A0ABT2N1V9_9CYAN</name>
<organism evidence="1 2">
    <name type="scientific">Laspinema palackyanum D2a</name>
    <dbReference type="NCBI Taxonomy" id="2953684"/>
    <lineage>
        <taxon>Bacteria</taxon>
        <taxon>Bacillati</taxon>
        <taxon>Cyanobacteriota</taxon>
        <taxon>Cyanophyceae</taxon>
        <taxon>Oscillatoriophycideae</taxon>
        <taxon>Oscillatoriales</taxon>
        <taxon>Laspinemataceae</taxon>
        <taxon>Laspinema</taxon>
        <taxon>Laspinema palackyanum</taxon>
    </lineage>
</organism>
<protein>
    <submittedName>
        <fullName evidence="1">Uncharacterized protein</fullName>
    </submittedName>
</protein>
<keyword evidence="2" id="KW-1185">Reference proteome</keyword>
<reference evidence="1 2" key="1">
    <citation type="journal article" date="2022" name="Front. Microbiol.">
        <title>High genomic differentiation and limited gene flow indicate recent cryptic speciation within the genus Laspinema (cyanobacteria).</title>
        <authorList>
            <person name="Stanojkovic A."/>
            <person name="Skoupy S."/>
            <person name="Skaloud P."/>
            <person name="Dvorak P."/>
        </authorList>
    </citation>
    <scope>NUCLEOTIDE SEQUENCE [LARGE SCALE GENOMIC DNA]</scope>
    <source>
        <strain evidence="1 2">D2a</strain>
    </source>
</reference>
<sequence>MRYILWQWGGIQFVAIAAPRSYAGQRFMQPFNYLYLMSPPKRYLDCLSTNSGYF</sequence>